<evidence type="ECO:0000256" key="1">
    <source>
        <dbReference type="ARBA" id="ARBA00022898"/>
    </source>
</evidence>
<dbReference type="Proteomes" id="UP000076234">
    <property type="component" value="Chromosome"/>
</dbReference>
<dbReference type="CDD" id="cd07377">
    <property type="entry name" value="WHTH_GntR"/>
    <property type="match status" value="1"/>
</dbReference>
<dbReference type="PANTHER" id="PTHR46577:SF1">
    <property type="entry name" value="HTH-TYPE TRANSCRIPTIONAL REGULATORY PROTEIN GABR"/>
    <property type="match status" value="1"/>
</dbReference>
<evidence type="ECO:0000256" key="4">
    <source>
        <dbReference type="ARBA" id="ARBA00023163"/>
    </source>
</evidence>
<gene>
    <name evidence="6" type="ORF">AOA14_07280</name>
</gene>
<dbReference type="InterPro" id="IPR036390">
    <property type="entry name" value="WH_DNA-bd_sf"/>
</dbReference>
<dbReference type="PRINTS" id="PR00035">
    <property type="entry name" value="HTHGNTR"/>
</dbReference>
<evidence type="ECO:0000256" key="2">
    <source>
        <dbReference type="ARBA" id="ARBA00023015"/>
    </source>
</evidence>
<dbReference type="STRING" id="1219058.AOA14_07280"/>
<organism evidence="6 7">
    <name type="scientific">Sphingopyxis terrae subsp. terrae NBRC 15098</name>
    <dbReference type="NCBI Taxonomy" id="1219058"/>
    <lineage>
        <taxon>Bacteria</taxon>
        <taxon>Pseudomonadati</taxon>
        <taxon>Pseudomonadota</taxon>
        <taxon>Alphaproteobacteria</taxon>
        <taxon>Sphingomonadales</taxon>
        <taxon>Sphingomonadaceae</taxon>
        <taxon>Sphingopyxis</taxon>
    </lineage>
</organism>
<dbReference type="InterPro" id="IPR036388">
    <property type="entry name" value="WH-like_DNA-bd_sf"/>
</dbReference>
<reference evidence="6 7" key="2">
    <citation type="journal article" date="2016" name="Genome Announc.">
        <title>Complete Genome Sequence of Sphingopyxis terrae Strain 203-1 (NBRC 111660), a Polyethylene Glycol Degrader.</title>
        <authorList>
            <person name="Ohtsubo Y."/>
            <person name="Nonoyama S."/>
            <person name="Nagata Y."/>
            <person name="Numata M."/>
            <person name="Tsuchikane K."/>
            <person name="Hosoyama A."/>
            <person name="Yamazoe A."/>
            <person name="Tsuda M."/>
            <person name="Fujita N."/>
            <person name="Kawai F."/>
        </authorList>
    </citation>
    <scope>NUCLEOTIDE SEQUENCE [LARGE SCALE GENOMIC DNA]</scope>
    <source>
        <strain evidence="6 7">203-1</strain>
    </source>
</reference>
<dbReference type="EMBL" id="CP013342">
    <property type="protein sequence ID" value="AMU94408.1"/>
    <property type="molecule type" value="Genomic_DNA"/>
</dbReference>
<accession>A0A142VX57</accession>
<dbReference type="Pfam" id="PF00392">
    <property type="entry name" value="GntR"/>
    <property type="match status" value="1"/>
</dbReference>
<proteinExistence type="predicted"/>
<dbReference type="KEGG" id="ster:AOA14_07280"/>
<dbReference type="InterPro" id="IPR000524">
    <property type="entry name" value="Tscrpt_reg_HTH_GntR"/>
</dbReference>
<keyword evidence="4" id="KW-0804">Transcription</keyword>
<evidence type="ECO:0000256" key="3">
    <source>
        <dbReference type="ARBA" id="ARBA00023125"/>
    </source>
</evidence>
<evidence type="ECO:0000313" key="7">
    <source>
        <dbReference type="Proteomes" id="UP000076234"/>
    </source>
</evidence>
<keyword evidence="3" id="KW-0238">DNA-binding</keyword>
<dbReference type="GO" id="GO:0003677">
    <property type="term" value="F:DNA binding"/>
    <property type="evidence" value="ECO:0007669"/>
    <property type="project" value="UniProtKB-KW"/>
</dbReference>
<dbReference type="PANTHER" id="PTHR46577">
    <property type="entry name" value="HTH-TYPE TRANSCRIPTIONAL REGULATORY PROTEIN GABR"/>
    <property type="match status" value="1"/>
</dbReference>
<sequence>MQGQIRKGVIELMRSQAWPAGHRLPSSRTMARLLGVSRNTVTIAYQQLVADGHVVARERSGLFTSGDLTAGRTGFGEVTGIAERATPNRVPWSERLPRLPALPEPRPANWQHYPYPLLDGCFDDSLFPLGDWREAVSLSLKRRQVASWSGIADDDAALTEEIRTKILPRRGIYARPDEILLTLGIGRRTRRLTLWHQ</sequence>
<name>A0A142VX57_9SPHN</name>
<dbReference type="SUPFAM" id="SSF46785">
    <property type="entry name" value="Winged helix' DNA-binding domain"/>
    <property type="match status" value="1"/>
</dbReference>
<keyword evidence="1" id="KW-0663">Pyridoxal phosphate</keyword>
<dbReference type="GO" id="GO:0003700">
    <property type="term" value="F:DNA-binding transcription factor activity"/>
    <property type="evidence" value="ECO:0007669"/>
    <property type="project" value="InterPro"/>
</dbReference>
<evidence type="ECO:0000313" key="6">
    <source>
        <dbReference type="EMBL" id="AMU94408.1"/>
    </source>
</evidence>
<dbReference type="AlphaFoldDB" id="A0A142VX57"/>
<evidence type="ECO:0000259" key="5">
    <source>
        <dbReference type="PROSITE" id="PS50949"/>
    </source>
</evidence>
<dbReference type="SMART" id="SM00345">
    <property type="entry name" value="HTH_GNTR"/>
    <property type="match status" value="1"/>
</dbReference>
<reference evidence="7" key="1">
    <citation type="submission" date="2015-11" db="EMBL/GenBank/DDBJ databases">
        <title>Complete genome sequence of a polyethylene glycol-degrading strain Sphingopyxis terrae strain 203-1 (NBRC 15098).</title>
        <authorList>
            <person name="Yoshiyuki O."/>
            <person name="Shouta N."/>
            <person name="Nagata Y."/>
            <person name="Numata M."/>
            <person name="Tsuchikane K."/>
            <person name="Hosoyama A."/>
            <person name="Yamazoe A."/>
            <person name="Tsuda M."/>
            <person name="Fujita N."/>
            <person name="Kawai F."/>
        </authorList>
    </citation>
    <scope>NUCLEOTIDE SEQUENCE [LARGE SCALE GENOMIC DNA]</scope>
    <source>
        <strain evidence="7">203-1</strain>
    </source>
</reference>
<protein>
    <recommendedName>
        <fullName evidence="5">HTH gntR-type domain-containing protein</fullName>
    </recommendedName>
</protein>
<dbReference type="Gene3D" id="1.10.10.10">
    <property type="entry name" value="Winged helix-like DNA-binding domain superfamily/Winged helix DNA-binding domain"/>
    <property type="match status" value="1"/>
</dbReference>
<dbReference type="PROSITE" id="PS50949">
    <property type="entry name" value="HTH_GNTR"/>
    <property type="match status" value="1"/>
</dbReference>
<dbReference type="InterPro" id="IPR051446">
    <property type="entry name" value="HTH_trans_reg/aminotransferase"/>
</dbReference>
<keyword evidence="2" id="KW-0805">Transcription regulation</keyword>
<feature type="domain" description="HTH gntR-type" evidence="5">
    <location>
        <begin position="1"/>
        <end position="67"/>
    </location>
</feature>